<organism evidence="3 4">
    <name type="scientific">Favolaschia claudopus</name>
    <dbReference type="NCBI Taxonomy" id="2862362"/>
    <lineage>
        <taxon>Eukaryota</taxon>
        <taxon>Fungi</taxon>
        <taxon>Dikarya</taxon>
        <taxon>Basidiomycota</taxon>
        <taxon>Agaricomycotina</taxon>
        <taxon>Agaricomycetes</taxon>
        <taxon>Agaricomycetidae</taxon>
        <taxon>Agaricales</taxon>
        <taxon>Marasmiineae</taxon>
        <taxon>Mycenaceae</taxon>
        <taxon>Favolaschia</taxon>
    </lineage>
</organism>
<feature type="region of interest" description="Disordered" evidence="1">
    <location>
        <begin position="342"/>
        <end position="406"/>
    </location>
</feature>
<name>A0AAW0AS85_9AGAR</name>
<dbReference type="Gene3D" id="3.60.10.10">
    <property type="entry name" value="Endonuclease/exonuclease/phosphatase"/>
    <property type="match status" value="1"/>
</dbReference>
<dbReference type="GO" id="GO:0003824">
    <property type="term" value="F:catalytic activity"/>
    <property type="evidence" value="ECO:0007669"/>
    <property type="project" value="InterPro"/>
</dbReference>
<sequence>MMVGIYDQSDEPRFDLLEDWIVPLRAARPDWEIFWQPQDVGKDKRSWVRIPEYTLPPKPAGPRPYSDDVIKEVEKFFVGRGVPVADVFGFAGGIIANVLDPKQADEIVSLRTCRIPSVPSRQVEIEHAFEIAICGIQNADGVVKGIRAWLATHFMRDWSSTARVLNSHKAFLDFFRPEVPRILAPRLLYMVNKEGVVRAQSVVDVVQRGARSVESTIVSLTTQLAELRREQLAHNNATTHQLASLQSQQATTTDHIKQLTVSMTNQTHALFALYQNQEDRSLLSSVQLQLQSERLGLRFLTGAERDASSAEITRIKQQEQQLMAKVAGAGSALTSIVGGRASNAIGAPPSTSNQPTTPPGLGRSPSQRIRERTSRSASPSPASGEARKRVRTGGNEEEEEAARLATEDSNVCDTTYLHVNCLIAARKEHETGLKSLCRPAPRTSTLSPYKGIFHGVLSFGSVVGVLKSVKSIGLGRTPPVDTPKYVAIQSSPSLLMILFLLATLINVVAAAPPASSSSTFSVYSVNVNGIGGTAKIHHLNQAILARRPHAFVISETKTNQKTGPKLLNQDYEIFEEPGVPMAGNRGYKWGVVVGIRKDVAFSQRIALPQASLRGRGIALDVVLPTNGGQGFLHRLIGTYAPWNPGGNGSNPEAANYWTELTSFVNSCTHTWTVAGDLNATITALERASDNSDARAQFLRFLNDCDAHDLWRDRIDRTRIQDWTSKPRGSSGGGSIIDRVVSSKTRLVDSEIFTADRYSDFIPSTDHRAVVARIIYAPPPSISCASTQMQSYTPSFPKPRINYPKRSEKHRFKIFRDLVDSRIQDTLLHETPVLNDDSFLLRYKELTRILVSSAEESFGRVSRFKPQQRTITSPQIQLLAANLRRIGGSIRYVKSELTAPLAHDSQLCYAEHLLAYSANPPKDTSFLQYLSQIRRRASQDLYREKMAEVYTRAKLQDKNRVAAALRGGSTKRLVNPSAFISMPLSVNKLDGSGELISDPEGVNETSRQYFQDLYAHEPASNNPKPWLQTPSVLSTKHRVEAEPFVWPRPIEINDFRALLRKGTDPSTVQEHEVALIQDGLDFLRTKVDDPAARFNELYDFIDSFSFPRFTTRAPFTLFRKIANQIIISRCRALLSLQPVSHADAERLDTRIAARIHEQTGMPYIFNSRILNLPIHDHGMGVFSVARINAGLVADGLRPHHILSEQGLSLRKTDHTAIGTGDISISHALKLCNRHSLASSIKTDGNTDRVLRSKGFRRLSDIGTWIFPDSGEAVFRLVDTPFSGTYDRSWTIPQQAHWTRAVHLLSQMQTDWLFVGAPNLLLSPSLRRKEAETRIHELVHTSAFAPSVTTSELSLPPEFWGSDGSMVAASASIGLSRSVTAAATGTSTLALRLDDCSAFILHGELMGLIMALVLMEPSSILFSDHLNSTRLIDDSKSFASQETRLRNMNGRSYYRWIFDLVKVKRASILYTPGHSSDSSTAATLNNEADFYASRAQRHSRHVASAPIPTFFMDEFTFYSHDLHEGWMEANIRTTLDTMMSQKTVRKLGIGNRWRMSTWIHDPRPPPEYPYTRATSAHSAVVQLYARSGQLPTAELLAQRSKIPMANICRVGCSAMETPHHLFIVKKTICGLEDLEIDSVHKSRILHVAKSLFLDDKVWPLGHTLYYLGQLPILDVAFPSSQAPTK</sequence>
<evidence type="ECO:0000259" key="2">
    <source>
        <dbReference type="Pfam" id="PF03372"/>
    </source>
</evidence>
<evidence type="ECO:0000256" key="1">
    <source>
        <dbReference type="SAM" id="MobiDB-lite"/>
    </source>
</evidence>
<dbReference type="Proteomes" id="UP001362999">
    <property type="component" value="Unassembled WGS sequence"/>
</dbReference>
<keyword evidence="4" id="KW-1185">Reference proteome</keyword>
<dbReference type="InterPro" id="IPR036691">
    <property type="entry name" value="Endo/exonu/phosph_ase_sf"/>
</dbReference>
<dbReference type="SUPFAM" id="SSF56219">
    <property type="entry name" value="DNase I-like"/>
    <property type="match status" value="1"/>
</dbReference>
<evidence type="ECO:0000313" key="4">
    <source>
        <dbReference type="Proteomes" id="UP001362999"/>
    </source>
</evidence>
<evidence type="ECO:0000313" key="3">
    <source>
        <dbReference type="EMBL" id="KAK7015985.1"/>
    </source>
</evidence>
<accession>A0AAW0AS85</accession>
<dbReference type="InterPro" id="IPR005135">
    <property type="entry name" value="Endo/exonuclease/phosphatase"/>
</dbReference>
<dbReference type="Pfam" id="PF03372">
    <property type="entry name" value="Exo_endo_phos"/>
    <property type="match status" value="1"/>
</dbReference>
<comment type="caution">
    <text evidence="3">The sequence shown here is derived from an EMBL/GenBank/DDBJ whole genome shotgun (WGS) entry which is preliminary data.</text>
</comment>
<feature type="compositionally biased region" description="Low complexity" evidence="1">
    <location>
        <begin position="375"/>
        <end position="384"/>
    </location>
</feature>
<reference evidence="3 4" key="1">
    <citation type="journal article" date="2024" name="J Genomics">
        <title>Draft genome sequencing and assembly of Favolaschia claudopus CIRM-BRFM 2984 isolated from oak limbs.</title>
        <authorList>
            <person name="Navarro D."/>
            <person name="Drula E."/>
            <person name="Chaduli D."/>
            <person name="Cazenave R."/>
            <person name="Ahrendt S."/>
            <person name="Wang J."/>
            <person name="Lipzen A."/>
            <person name="Daum C."/>
            <person name="Barry K."/>
            <person name="Grigoriev I.V."/>
            <person name="Favel A."/>
            <person name="Rosso M.N."/>
            <person name="Martin F."/>
        </authorList>
    </citation>
    <scope>NUCLEOTIDE SEQUENCE [LARGE SCALE GENOMIC DNA]</scope>
    <source>
        <strain evidence="3 4">CIRM-BRFM 2984</strain>
    </source>
</reference>
<proteinExistence type="predicted"/>
<feature type="domain" description="Endonuclease/exonuclease/phosphatase" evidence="2">
    <location>
        <begin position="524"/>
        <end position="746"/>
    </location>
</feature>
<dbReference type="EMBL" id="JAWWNJ010000052">
    <property type="protein sequence ID" value="KAK7015985.1"/>
    <property type="molecule type" value="Genomic_DNA"/>
</dbReference>
<protein>
    <recommendedName>
        <fullName evidence="2">Endonuclease/exonuclease/phosphatase domain-containing protein</fullName>
    </recommendedName>
</protein>
<gene>
    <name evidence="3" type="ORF">R3P38DRAFT_2786379</name>
</gene>